<dbReference type="Proteomes" id="UP000197587">
    <property type="component" value="Unassembled WGS sequence"/>
</dbReference>
<proteinExistence type="predicted"/>
<evidence type="ECO:0000313" key="3">
    <source>
        <dbReference type="Proteomes" id="UP000197587"/>
    </source>
</evidence>
<dbReference type="SUPFAM" id="SSF53448">
    <property type="entry name" value="Nucleotide-diphospho-sugar transferases"/>
    <property type="match status" value="1"/>
</dbReference>
<feature type="domain" description="Glycosyltransferase 2-like" evidence="1">
    <location>
        <begin position="5"/>
        <end position="134"/>
    </location>
</feature>
<dbReference type="AlphaFoldDB" id="A0A246B837"/>
<sequence>MYPITIFTPTYNRAPLLKEVYLSLRKQSRHDFEWLIVDDGSTDNTAEVVEAFATNMFPIRYHKQENGGKHIAVNQGLKMAKGDFFFVLDSDDWLAEKCVEHILENILPKITKNLAGFTFLRGTETDEVRYKGREWIATTRSFHNTFGKMEMQFVYRTEIFRKYPFPEVHGEKFCRESLVHRRIGSRYNLLFTDHILSFGEYLEDGLTANSWQRMLQSPSYSALLFADQTSYLETRKERLVAAKNYWAFAKNAKISWVKKMFLINPELTLQIFLNKVFRYRD</sequence>
<dbReference type="CDD" id="cd00761">
    <property type="entry name" value="Glyco_tranf_GTA_type"/>
    <property type="match status" value="1"/>
</dbReference>
<evidence type="ECO:0000313" key="2">
    <source>
        <dbReference type="EMBL" id="OWK97546.1"/>
    </source>
</evidence>
<keyword evidence="3" id="KW-1185">Reference proteome</keyword>
<dbReference type="InterPro" id="IPR029044">
    <property type="entry name" value="Nucleotide-diphossugar_trans"/>
</dbReference>
<dbReference type="EMBL" id="JASZ02000025">
    <property type="protein sequence ID" value="OWK97546.1"/>
    <property type="molecule type" value="Genomic_DNA"/>
</dbReference>
<dbReference type="GO" id="GO:0016758">
    <property type="term" value="F:hexosyltransferase activity"/>
    <property type="evidence" value="ECO:0007669"/>
    <property type="project" value="UniProtKB-ARBA"/>
</dbReference>
<dbReference type="InterPro" id="IPR001173">
    <property type="entry name" value="Glyco_trans_2-like"/>
</dbReference>
<dbReference type="PANTHER" id="PTHR22916">
    <property type="entry name" value="GLYCOSYLTRANSFERASE"/>
    <property type="match status" value="1"/>
</dbReference>
<organism evidence="2 3">
    <name type="scientific">Kaistella haifensis DSM 19056</name>
    <dbReference type="NCBI Taxonomy" id="1450526"/>
    <lineage>
        <taxon>Bacteria</taxon>
        <taxon>Pseudomonadati</taxon>
        <taxon>Bacteroidota</taxon>
        <taxon>Flavobacteriia</taxon>
        <taxon>Flavobacteriales</taxon>
        <taxon>Weeksellaceae</taxon>
        <taxon>Chryseobacterium group</taxon>
        <taxon>Kaistella</taxon>
    </lineage>
</organism>
<dbReference type="RefSeq" id="WP_088264595.1">
    <property type="nucleotide sequence ID" value="NZ_JASZ02000025.1"/>
</dbReference>
<name>A0A246B837_9FLAO</name>
<gene>
    <name evidence="2" type="ORF">AP75_10460</name>
</gene>
<protein>
    <recommendedName>
        <fullName evidence="1">Glycosyltransferase 2-like domain-containing protein</fullName>
    </recommendedName>
</protein>
<dbReference type="Gene3D" id="3.90.550.10">
    <property type="entry name" value="Spore Coat Polysaccharide Biosynthesis Protein SpsA, Chain A"/>
    <property type="match status" value="1"/>
</dbReference>
<accession>A0A246B837</accession>
<reference evidence="2 3" key="1">
    <citation type="submission" date="2017-05" db="EMBL/GenBank/DDBJ databases">
        <title>Genome of Chryseobacterium haifense.</title>
        <authorList>
            <person name="Newman J.D."/>
        </authorList>
    </citation>
    <scope>NUCLEOTIDE SEQUENCE [LARGE SCALE GENOMIC DNA]</scope>
    <source>
        <strain evidence="2 3">DSM 19056</strain>
    </source>
</reference>
<dbReference type="Pfam" id="PF00535">
    <property type="entry name" value="Glycos_transf_2"/>
    <property type="match status" value="1"/>
</dbReference>
<comment type="caution">
    <text evidence="2">The sequence shown here is derived from an EMBL/GenBank/DDBJ whole genome shotgun (WGS) entry which is preliminary data.</text>
</comment>
<evidence type="ECO:0000259" key="1">
    <source>
        <dbReference type="Pfam" id="PF00535"/>
    </source>
</evidence>